<evidence type="ECO:0000256" key="1">
    <source>
        <dbReference type="SAM" id="Phobius"/>
    </source>
</evidence>
<proteinExistence type="predicted"/>
<feature type="transmembrane region" description="Helical" evidence="1">
    <location>
        <begin position="6"/>
        <end position="25"/>
    </location>
</feature>
<comment type="caution">
    <text evidence="2">The sequence shown here is derived from an EMBL/GenBank/DDBJ whole genome shotgun (WGS) entry which is preliminary data.</text>
</comment>
<dbReference type="AlphaFoldDB" id="A0A9W4XJ93"/>
<keyword evidence="1" id="KW-1133">Transmembrane helix</keyword>
<keyword evidence="3" id="KW-1185">Reference proteome</keyword>
<reference evidence="2" key="1">
    <citation type="submission" date="2023-01" db="EMBL/GenBank/DDBJ databases">
        <authorList>
            <person name="Van Ghelder C."/>
            <person name="Rancurel C."/>
        </authorList>
    </citation>
    <scope>NUCLEOTIDE SEQUENCE</scope>
    <source>
        <strain evidence="2">CNCM I-4278</strain>
    </source>
</reference>
<keyword evidence="1" id="KW-0812">Transmembrane</keyword>
<keyword evidence="1" id="KW-0472">Membrane</keyword>
<evidence type="ECO:0000313" key="3">
    <source>
        <dbReference type="Proteomes" id="UP001152607"/>
    </source>
</evidence>
<dbReference type="Proteomes" id="UP001152607">
    <property type="component" value="Unassembled WGS sequence"/>
</dbReference>
<dbReference type="EMBL" id="CAOQHR010000001">
    <property type="protein sequence ID" value="CAI6230634.1"/>
    <property type="molecule type" value="Genomic_DNA"/>
</dbReference>
<name>A0A9W4XJ93_9PLEO</name>
<organism evidence="2 3">
    <name type="scientific">Periconia digitata</name>
    <dbReference type="NCBI Taxonomy" id="1303443"/>
    <lineage>
        <taxon>Eukaryota</taxon>
        <taxon>Fungi</taxon>
        <taxon>Dikarya</taxon>
        <taxon>Ascomycota</taxon>
        <taxon>Pezizomycotina</taxon>
        <taxon>Dothideomycetes</taxon>
        <taxon>Pleosporomycetidae</taxon>
        <taxon>Pleosporales</taxon>
        <taxon>Massarineae</taxon>
        <taxon>Periconiaceae</taxon>
        <taxon>Periconia</taxon>
    </lineage>
</organism>
<protein>
    <submittedName>
        <fullName evidence="2">Uncharacterized protein</fullName>
    </submittedName>
</protein>
<sequence length="51" mass="5745">MDVVYLISFSLLSFLSSAVLSLYAMKPYSFLSLTTYRPTNNSTAKKDQDES</sequence>
<gene>
    <name evidence="2" type="ORF">PDIGIT_LOCUS201</name>
</gene>
<evidence type="ECO:0000313" key="2">
    <source>
        <dbReference type="EMBL" id="CAI6230634.1"/>
    </source>
</evidence>
<accession>A0A9W4XJ93</accession>